<dbReference type="InterPro" id="IPR014810">
    <property type="entry name" value="Fcf2_C"/>
</dbReference>
<feature type="domain" description="Fcf2 pre-rRNA processing C-terminal" evidence="4">
    <location>
        <begin position="113"/>
        <end position="188"/>
    </location>
</feature>
<comment type="subcellular location">
    <subcellularLocation>
        <location evidence="1">Nucleus</location>
        <location evidence="1">Nucleolus</location>
    </subcellularLocation>
</comment>
<proteinExistence type="predicted"/>
<reference evidence="5" key="1">
    <citation type="journal article" date="2023" name="Insect Mol. Biol.">
        <title>Genome sequencing provides insights into the evolution of gene families encoding plant cell wall-degrading enzymes in longhorned beetles.</title>
        <authorList>
            <person name="Shin N.R."/>
            <person name="Okamura Y."/>
            <person name="Kirsch R."/>
            <person name="Pauchet Y."/>
        </authorList>
    </citation>
    <scope>NUCLEOTIDE SEQUENCE</scope>
    <source>
        <strain evidence="5">RBIC_L_NR</strain>
    </source>
</reference>
<dbReference type="GO" id="GO:0005730">
    <property type="term" value="C:nucleolus"/>
    <property type="evidence" value="ECO:0007669"/>
    <property type="project" value="UniProtKB-SubCell"/>
</dbReference>
<dbReference type="InterPro" id="IPR039883">
    <property type="entry name" value="Fcf2/DNTTIP2"/>
</dbReference>
<dbReference type="EMBL" id="JANEYF010002745">
    <property type="protein sequence ID" value="KAJ8942665.1"/>
    <property type="molecule type" value="Genomic_DNA"/>
</dbReference>
<evidence type="ECO:0000256" key="2">
    <source>
        <dbReference type="ARBA" id="ARBA00023242"/>
    </source>
</evidence>
<gene>
    <name evidence="5" type="ORF">NQ314_009987</name>
</gene>
<dbReference type="Pfam" id="PF08698">
    <property type="entry name" value="Fcf2"/>
    <property type="match status" value="1"/>
</dbReference>
<accession>A0AAV8XWC1</accession>
<evidence type="ECO:0000259" key="4">
    <source>
        <dbReference type="Pfam" id="PF08698"/>
    </source>
</evidence>
<protein>
    <recommendedName>
        <fullName evidence="4">Fcf2 pre-rRNA processing C-terminal domain-containing protein</fullName>
    </recommendedName>
</protein>
<organism evidence="5 6">
    <name type="scientific">Rhamnusium bicolor</name>
    <dbReference type="NCBI Taxonomy" id="1586634"/>
    <lineage>
        <taxon>Eukaryota</taxon>
        <taxon>Metazoa</taxon>
        <taxon>Ecdysozoa</taxon>
        <taxon>Arthropoda</taxon>
        <taxon>Hexapoda</taxon>
        <taxon>Insecta</taxon>
        <taxon>Pterygota</taxon>
        <taxon>Neoptera</taxon>
        <taxon>Endopterygota</taxon>
        <taxon>Coleoptera</taxon>
        <taxon>Polyphaga</taxon>
        <taxon>Cucujiformia</taxon>
        <taxon>Chrysomeloidea</taxon>
        <taxon>Cerambycidae</taxon>
        <taxon>Lepturinae</taxon>
        <taxon>Rhagiini</taxon>
        <taxon>Rhamnusium</taxon>
    </lineage>
</organism>
<dbReference type="Proteomes" id="UP001162156">
    <property type="component" value="Unassembled WGS sequence"/>
</dbReference>
<evidence type="ECO:0000256" key="1">
    <source>
        <dbReference type="ARBA" id="ARBA00004604"/>
    </source>
</evidence>
<dbReference type="PANTHER" id="PTHR21686:SF12">
    <property type="entry name" value="DEOXYNUCLEOTIDYLTRANSFERASE TERMINAL-INTERACTING PROTEIN 2"/>
    <property type="match status" value="1"/>
</dbReference>
<dbReference type="GO" id="GO:0003723">
    <property type="term" value="F:RNA binding"/>
    <property type="evidence" value="ECO:0007669"/>
    <property type="project" value="TreeGrafter"/>
</dbReference>
<comment type="caution">
    <text evidence="5">The sequence shown here is derived from an EMBL/GenBank/DDBJ whole genome shotgun (WGS) entry which is preliminary data.</text>
</comment>
<keyword evidence="2" id="KW-0539">Nucleus</keyword>
<feature type="compositionally biased region" description="Basic and acidic residues" evidence="3">
    <location>
        <begin position="11"/>
        <end position="23"/>
    </location>
</feature>
<name>A0AAV8XWC1_9CUCU</name>
<dbReference type="GO" id="GO:0006396">
    <property type="term" value="P:RNA processing"/>
    <property type="evidence" value="ECO:0007669"/>
    <property type="project" value="TreeGrafter"/>
</dbReference>
<keyword evidence="6" id="KW-1185">Reference proteome</keyword>
<evidence type="ECO:0000313" key="6">
    <source>
        <dbReference type="Proteomes" id="UP001162156"/>
    </source>
</evidence>
<dbReference type="AlphaFoldDB" id="A0AAV8XWC1"/>
<dbReference type="PANTHER" id="PTHR21686">
    <property type="entry name" value="DEOXYNUCLEOTIDYLTRANSFERASE TERMINAL-INTERACTING PROTEIN 2"/>
    <property type="match status" value="1"/>
</dbReference>
<evidence type="ECO:0000313" key="5">
    <source>
        <dbReference type="EMBL" id="KAJ8942665.1"/>
    </source>
</evidence>
<evidence type="ECO:0000256" key="3">
    <source>
        <dbReference type="SAM" id="MobiDB-lite"/>
    </source>
</evidence>
<sequence length="189" mass="22306">MNFVIDTVGETSKEDAQREKTEDQNSFISELLKDYKESLVKTETEPIKNKNESSLVKEILNDLGWSNKLNPKKSLRYKAKEFTREVSNRNEVEDVLKKSVLTPEFEKLHAKEKEKTKGKKWYGLPATEMTEEVKHDLEILQMRSVLDPKHFYKKNDLKVLPKYFQIGKVMDSPLDYYNHRLTKKNAKRH</sequence>
<feature type="region of interest" description="Disordered" evidence="3">
    <location>
        <begin position="1"/>
        <end position="23"/>
    </location>
</feature>